<keyword evidence="2" id="KW-0812">Transmembrane</keyword>
<accession>A0A9P7ZJ40</accession>
<dbReference type="Proteomes" id="UP000887229">
    <property type="component" value="Unassembled WGS sequence"/>
</dbReference>
<name>A0A9P7ZJ40_9HYPO</name>
<feature type="compositionally biased region" description="Basic and acidic residues" evidence="1">
    <location>
        <begin position="239"/>
        <end position="258"/>
    </location>
</feature>
<feature type="transmembrane region" description="Helical" evidence="2">
    <location>
        <begin position="71"/>
        <end position="92"/>
    </location>
</feature>
<dbReference type="RefSeq" id="XP_046116556.1">
    <property type="nucleotide sequence ID" value="XM_046258216.1"/>
</dbReference>
<feature type="region of interest" description="Disordered" evidence="1">
    <location>
        <begin position="223"/>
        <end position="258"/>
    </location>
</feature>
<evidence type="ECO:0000256" key="1">
    <source>
        <dbReference type="SAM" id="MobiDB-lite"/>
    </source>
</evidence>
<dbReference type="AlphaFoldDB" id="A0A9P7ZJ40"/>
<dbReference type="EMBL" id="MU251261">
    <property type="protein sequence ID" value="KAG9252632.1"/>
    <property type="molecule type" value="Genomic_DNA"/>
</dbReference>
<organism evidence="3 4">
    <name type="scientific">Emericellopsis atlantica</name>
    <dbReference type="NCBI Taxonomy" id="2614577"/>
    <lineage>
        <taxon>Eukaryota</taxon>
        <taxon>Fungi</taxon>
        <taxon>Dikarya</taxon>
        <taxon>Ascomycota</taxon>
        <taxon>Pezizomycotina</taxon>
        <taxon>Sordariomycetes</taxon>
        <taxon>Hypocreomycetidae</taxon>
        <taxon>Hypocreales</taxon>
        <taxon>Bionectriaceae</taxon>
        <taxon>Emericellopsis</taxon>
    </lineage>
</organism>
<reference evidence="3" key="1">
    <citation type="journal article" date="2021" name="IMA Fungus">
        <title>Genomic characterization of three marine fungi, including Emericellopsis atlantica sp. nov. with signatures of a generalist lifestyle and marine biomass degradation.</title>
        <authorList>
            <person name="Hagestad O.C."/>
            <person name="Hou L."/>
            <person name="Andersen J.H."/>
            <person name="Hansen E.H."/>
            <person name="Altermark B."/>
            <person name="Li C."/>
            <person name="Kuhnert E."/>
            <person name="Cox R.J."/>
            <person name="Crous P.W."/>
            <person name="Spatafora J.W."/>
            <person name="Lail K."/>
            <person name="Amirebrahimi M."/>
            <person name="Lipzen A."/>
            <person name="Pangilinan J."/>
            <person name="Andreopoulos W."/>
            <person name="Hayes R.D."/>
            <person name="Ng V."/>
            <person name="Grigoriev I.V."/>
            <person name="Jackson S.A."/>
            <person name="Sutton T.D.S."/>
            <person name="Dobson A.D.W."/>
            <person name="Rama T."/>
        </authorList>
    </citation>
    <scope>NUCLEOTIDE SEQUENCE</scope>
    <source>
        <strain evidence="3">TS7</strain>
    </source>
</reference>
<evidence type="ECO:0000313" key="4">
    <source>
        <dbReference type="Proteomes" id="UP000887229"/>
    </source>
</evidence>
<keyword evidence="2" id="KW-1133">Transmembrane helix</keyword>
<keyword evidence="4" id="KW-1185">Reference proteome</keyword>
<keyword evidence="2" id="KW-0472">Membrane</keyword>
<feature type="transmembrane region" description="Helical" evidence="2">
    <location>
        <begin position="21"/>
        <end position="42"/>
    </location>
</feature>
<sequence length="258" mass="28726">MTSEGKGYTREAALWPARKMLIFFIPALVLDLAMLAISVIAYTGAQSDGDRPALQKAYIRFTPPGNIIRPLVIALACLNVVVHPTIGTMLLFRLGHATKNGTMEQIKRLQRFMLCVLPYFIILALAWTICVAFQATYVPIIDDAVLPSCHVWGWELTQCPMVSTTWIGGMIYIAMYIVMCIFGAMTVYRLRFLDLEATQPYQAPASELELTEPPAYQIRPPSYLSSQGKALSLGTPKATRAERPEERGPLMKTLHETA</sequence>
<proteinExistence type="predicted"/>
<feature type="transmembrane region" description="Helical" evidence="2">
    <location>
        <begin position="112"/>
        <end position="137"/>
    </location>
</feature>
<dbReference type="GeneID" id="70289119"/>
<comment type="caution">
    <text evidence="3">The sequence shown here is derived from an EMBL/GenBank/DDBJ whole genome shotgun (WGS) entry which is preliminary data.</text>
</comment>
<feature type="transmembrane region" description="Helical" evidence="2">
    <location>
        <begin position="166"/>
        <end position="188"/>
    </location>
</feature>
<evidence type="ECO:0000313" key="3">
    <source>
        <dbReference type="EMBL" id="KAG9252632.1"/>
    </source>
</evidence>
<protein>
    <submittedName>
        <fullName evidence="3">Uncharacterized protein</fullName>
    </submittedName>
</protein>
<dbReference type="OrthoDB" id="4733424at2759"/>
<evidence type="ECO:0000256" key="2">
    <source>
        <dbReference type="SAM" id="Phobius"/>
    </source>
</evidence>
<gene>
    <name evidence="3" type="ORF">F5Z01DRAFT_221271</name>
</gene>